<dbReference type="GO" id="GO:0022857">
    <property type="term" value="F:transmembrane transporter activity"/>
    <property type="evidence" value="ECO:0007669"/>
    <property type="project" value="InterPro"/>
</dbReference>
<feature type="transmembrane region" description="Helical" evidence="6">
    <location>
        <begin position="269"/>
        <end position="292"/>
    </location>
</feature>
<feature type="transmembrane region" description="Helical" evidence="6">
    <location>
        <begin position="158"/>
        <end position="180"/>
    </location>
</feature>
<dbReference type="InterPro" id="IPR036259">
    <property type="entry name" value="MFS_trans_sf"/>
</dbReference>
<dbReference type="PROSITE" id="PS50850">
    <property type="entry name" value="MFS"/>
    <property type="match status" value="1"/>
</dbReference>
<dbReference type="Gene3D" id="1.20.1250.20">
    <property type="entry name" value="MFS general substrate transporter like domains"/>
    <property type="match status" value="1"/>
</dbReference>
<dbReference type="OrthoDB" id="9768783at2"/>
<feature type="transmembrane region" description="Helical" evidence="6">
    <location>
        <begin position="407"/>
        <end position="432"/>
    </location>
</feature>
<keyword evidence="4 6" id="KW-1133">Transmembrane helix</keyword>
<dbReference type="PANTHER" id="PTHR23519">
    <property type="entry name" value="AUTOPHAGY-RELATED PROTEIN 22"/>
    <property type="match status" value="1"/>
</dbReference>
<dbReference type="Proteomes" id="UP000266273">
    <property type="component" value="Unassembled WGS sequence"/>
</dbReference>
<accession>A0A397Q195</accession>
<evidence type="ECO:0000256" key="2">
    <source>
        <dbReference type="ARBA" id="ARBA00022448"/>
    </source>
</evidence>
<dbReference type="InterPro" id="IPR020846">
    <property type="entry name" value="MFS_dom"/>
</dbReference>
<dbReference type="EMBL" id="QXDF01000001">
    <property type="protein sequence ID" value="RIA55280.1"/>
    <property type="molecule type" value="Genomic_DNA"/>
</dbReference>
<dbReference type="RefSeq" id="WP_119060205.1">
    <property type="nucleotide sequence ID" value="NZ_QXDF01000001.1"/>
</dbReference>
<dbReference type="AlphaFoldDB" id="A0A397Q195"/>
<feature type="transmembrane region" description="Helical" evidence="6">
    <location>
        <begin position="365"/>
        <end position="387"/>
    </location>
</feature>
<keyword evidence="9" id="KW-1185">Reference proteome</keyword>
<comment type="subcellular location">
    <subcellularLocation>
        <location evidence="1">Endomembrane system</location>
        <topology evidence="1">Multi-pass membrane protein</topology>
    </subcellularLocation>
</comment>
<evidence type="ECO:0000313" key="8">
    <source>
        <dbReference type="EMBL" id="RIA55280.1"/>
    </source>
</evidence>
<protein>
    <submittedName>
        <fullName evidence="8">UMF1 family MFS transporter</fullName>
    </submittedName>
</protein>
<proteinExistence type="predicted"/>
<dbReference type="GO" id="GO:0012505">
    <property type="term" value="C:endomembrane system"/>
    <property type="evidence" value="ECO:0007669"/>
    <property type="project" value="UniProtKB-SubCell"/>
</dbReference>
<comment type="caution">
    <text evidence="8">The sequence shown here is derived from an EMBL/GenBank/DDBJ whole genome shotgun (WGS) entry which is preliminary data.</text>
</comment>
<evidence type="ECO:0000256" key="5">
    <source>
        <dbReference type="ARBA" id="ARBA00023136"/>
    </source>
</evidence>
<dbReference type="PANTHER" id="PTHR23519:SF1">
    <property type="entry name" value="AUTOPHAGY-RELATED PROTEIN 22"/>
    <property type="match status" value="1"/>
</dbReference>
<name>A0A397Q195_9HYPH</name>
<feature type="transmembrane region" description="Helical" evidence="6">
    <location>
        <begin position="117"/>
        <end position="138"/>
    </location>
</feature>
<evidence type="ECO:0000256" key="1">
    <source>
        <dbReference type="ARBA" id="ARBA00004127"/>
    </source>
</evidence>
<dbReference type="SUPFAM" id="SSF103473">
    <property type="entry name" value="MFS general substrate transporter"/>
    <property type="match status" value="1"/>
</dbReference>
<feature type="transmembrane region" description="Helical" evidence="6">
    <location>
        <begin position="298"/>
        <end position="318"/>
    </location>
</feature>
<gene>
    <name evidence="8" type="ORF">BXY53_0341</name>
</gene>
<evidence type="ECO:0000256" key="4">
    <source>
        <dbReference type="ARBA" id="ARBA00022989"/>
    </source>
</evidence>
<feature type="transmembrane region" description="Helical" evidence="6">
    <location>
        <begin position="327"/>
        <end position="345"/>
    </location>
</feature>
<feature type="transmembrane region" description="Helical" evidence="6">
    <location>
        <begin position="92"/>
        <end position="111"/>
    </location>
</feature>
<feature type="transmembrane region" description="Helical" evidence="6">
    <location>
        <begin position="438"/>
        <end position="457"/>
    </location>
</feature>
<evidence type="ECO:0000256" key="6">
    <source>
        <dbReference type="SAM" id="Phobius"/>
    </source>
</evidence>
<evidence type="ECO:0000256" key="3">
    <source>
        <dbReference type="ARBA" id="ARBA00022692"/>
    </source>
</evidence>
<organism evidence="8 9">
    <name type="scientific">Dichotomicrobium thermohalophilum</name>
    <dbReference type="NCBI Taxonomy" id="933063"/>
    <lineage>
        <taxon>Bacteria</taxon>
        <taxon>Pseudomonadati</taxon>
        <taxon>Pseudomonadota</taxon>
        <taxon>Alphaproteobacteria</taxon>
        <taxon>Hyphomicrobiales</taxon>
        <taxon>Hyphomicrobiaceae</taxon>
        <taxon>Dichotomicrobium</taxon>
    </lineage>
</organism>
<feature type="domain" description="Major facilitator superfamily (MFS) profile" evidence="7">
    <location>
        <begin position="260"/>
        <end position="470"/>
    </location>
</feature>
<dbReference type="Pfam" id="PF11700">
    <property type="entry name" value="ATG22"/>
    <property type="match status" value="1"/>
</dbReference>
<keyword evidence="3 6" id="KW-0812">Transmembrane</keyword>
<sequence length="470" mass="48461">MSSVAGGAAPAQTRAGPLGIGGWVLFDWAAQPFYTLITTFLFAPYFVDGFMTDPVAGQSLWGFVTAAAGVAVALLSPVLGAMADASGRLKPWIFGWSVVFIVSQAALWFAVPGEMGALPLIIAAIVAAILAAEFSTVLTNAMMPSLVGPRAQGRLSGFGWAAGYAGGLLALVIFAAFLLVRDGGDETMLGLAPVLPLDPQAGEGARFTGPFAAAWYLVFVLPLFLFTPDLRGSRRSLSAAARGGWREFAQTVRNVWQYKHVVRFLFARLLYTDGLTAIFSFGGIYAVSVFGWGSATLGLFGIVLAATAGIGAALGGVLDDRVGAKPVILAALLLLITGAVGALSIDRDSVLFVVPIPNGPELGGLASFAEQAYLGFAILIGLAAGPLQSASRSFMARIAPPDKSGEFFGLFAFSGKITAFAAPLLVAGVTALSDSQRIGIASIGVFLVAGFIAMLWVKPAPLSGGSGASR</sequence>
<dbReference type="InterPro" id="IPR024671">
    <property type="entry name" value="Atg22-like"/>
</dbReference>
<feature type="transmembrane region" description="Helical" evidence="6">
    <location>
        <begin position="207"/>
        <end position="226"/>
    </location>
</feature>
<keyword evidence="5 6" id="KW-0472">Membrane</keyword>
<evidence type="ECO:0000259" key="7">
    <source>
        <dbReference type="PROSITE" id="PS50850"/>
    </source>
</evidence>
<feature type="transmembrane region" description="Helical" evidence="6">
    <location>
        <begin position="24"/>
        <end position="47"/>
    </location>
</feature>
<keyword evidence="2" id="KW-0813">Transport</keyword>
<reference evidence="8 9" key="1">
    <citation type="submission" date="2018-08" db="EMBL/GenBank/DDBJ databases">
        <title>Genomic Encyclopedia of Archaeal and Bacterial Type Strains, Phase II (KMG-II): from individual species to whole genera.</title>
        <authorList>
            <person name="Goeker M."/>
        </authorList>
    </citation>
    <scope>NUCLEOTIDE SEQUENCE [LARGE SCALE GENOMIC DNA]</scope>
    <source>
        <strain evidence="8 9">DSM 5002</strain>
    </source>
</reference>
<feature type="transmembrane region" description="Helical" evidence="6">
    <location>
        <begin position="59"/>
        <end position="80"/>
    </location>
</feature>
<evidence type="ECO:0000313" key="9">
    <source>
        <dbReference type="Proteomes" id="UP000266273"/>
    </source>
</evidence>
<dbReference type="InterPro" id="IPR050495">
    <property type="entry name" value="ATG22/LtaA_families"/>
</dbReference>